<evidence type="ECO:0000256" key="5">
    <source>
        <dbReference type="ARBA" id="ARBA00023124"/>
    </source>
</evidence>
<dbReference type="GO" id="GO:0016829">
    <property type="term" value="F:lyase activity"/>
    <property type="evidence" value="ECO:0007669"/>
    <property type="project" value="UniProtKB-KW"/>
</dbReference>
<organism evidence="9 10">
    <name type="scientific">Achromobacter kerstersii</name>
    <dbReference type="NCBI Taxonomy" id="1353890"/>
    <lineage>
        <taxon>Bacteria</taxon>
        <taxon>Pseudomonadati</taxon>
        <taxon>Pseudomonadota</taxon>
        <taxon>Betaproteobacteria</taxon>
        <taxon>Burkholderiales</taxon>
        <taxon>Alcaligenaceae</taxon>
        <taxon>Achromobacter</taxon>
    </lineage>
</organism>
<dbReference type="Proteomes" id="UP000494269">
    <property type="component" value="Unassembled WGS sequence"/>
</dbReference>
<dbReference type="InterPro" id="IPR036590">
    <property type="entry name" value="SRAP-like"/>
</dbReference>
<dbReference type="EMBL" id="CADIJQ010000018">
    <property type="protein sequence ID" value="CAB3743640.1"/>
    <property type="molecule type" value="Genomic_DNA"/>
</dbReference>
<keyword evidence="6" id="KW-0238">DNA-binding</keyword>
<keyword evidence="5" id="KW-0190">Covalent protein-DNA linkage</keyword>
<proteinExistence type="inferred from homology"/>
<keyword evidence="7" id="KW-0456">Lyase</keyword>
<evidence type="ECO:0000256" key="3">
    <source>
        <dbReference type="ARBA" id="ARBA00022763"/>
    </source>
</evidence>
<dbReference type="AlphaFoldDB" id="A0A6S7AT33"/>
<dbReference type="Gene3D" id="3.90.1680.10">
    <property type="entry name" value="SOS response associated peptidase-like"/>
    <property type="match status" value="1"/>
</dbReference>
<comment type="similarity">
    <text evidence="1 8">Belongs to the SOS response-associated peptidase family.</text>
</comment>
<sequence>MCGRIVQKSGPLDYVERIFTNQSQIFADPTGPRFNIPPGTRPLTLHRLAEGTEAMGRLPWGYKRPDSKHFMSNAKLETILKNGWPWRFLIGAGRILVPADGWYEWPVLADGTKQPHYIHGDGPLYFAALTAWSPGAPLDAAHGFAIVTNDTKGGMVDIHARRPVALPPDVARRWVDPSCPLTDARALLKDCLPEDAFTWHPVRQEVGNSKYQLPDAIDPV</sequence>
<evidence type="ECO:0000256" key="4">
    <source>
        <dbReference type="ARBA" id="ARBA00022801"/>
    </source>
</evidence>
<keyword evidence="10" id="KW-1185">Reference proteome</keyword>
<dbReference type="SUPFAM" id="SSF143081">
    <property type="entry name" value="BB1717-like"/>
    <property type="match status" value="1"/>
</dbReference>
<evidence type="ECO:0000313" key="9">
    <source>
        <dbReference type="EMBL" id="CAB3743640.1"/>
    </source>
</evidence>
<gene>
    <name evidence="9" type="primary">yedK_2</name>
    <name evidence="9" type="ORF">LMG3441_06020</name>
</gene>
<dbReference type="InterPro" id="IPR003738">
    <property type="entry name" value="SRAP"/>
</dbReference>
<reference evidence="9 10" key="1">
    <citation type="submission" date="2020-04" db="EMBL/GenBank/DDBJ databases">
        <authorList>
            <person name="De Canck E."/>
        </authorList>
    </citation>
    <scope>NUCLEOTIDE SEQUENCE [LARGE SCALE GENOMIC DNA]</scope>
    <source>
        <strain evidence="9 10">LMG 3441</strain>
    </source>
</reference>
<dbReference type="Pfam" id="PF02586">
    <property type="entry name" value="SRAP"/>
    <property type="match status" value="1"/>
</dbReference>
<dbReference type="PANTHER" id="PTHR13604">
    <property type="entry name" value="DC12-RELATED"/>
    <property type="match status" value="1"/>
</dbReference>
<dbReference type="EC" id="3.4.-.-" evidence="8"/>
<evidence type="ECO:0000256" key="7">
    <source>
        <dbReference type="ARBA" id="ARBA00023239"/>
    </source>
</evidence>
<keyword evidence="3" id="KW-0227">DNA damage</keyword>
<protein>
    <recommendedName>
        <fullName evidence="8">Abasic site processing protein</fullName>
        <ecNumber evidence="8">3.4.-.-</ecNumber>
    </recommendedName>
</protein>
<dbReference type="GO" id="GO:0003697">
    <property type="term" value="F:single-stranded DNA binding"/>
    <property type="evidence" value="ECO:0007669"/>
    <property type="project" value="InterPro"/>
</dbReference>
<evidence type="ECO:0000256" key="2">
    <source>
        <dbReference type="ARBA" id="ARBA00022670"/>
    </source>
</evidence>
<dbReference type="GO" id="GO:0106300">
    <property type="term" value="P:protein-DNA covalent cross-linking repair"/>
    <property type="evidence" value="ECO:0007669"/>
    <property type="project" value="InterPro"/>
</dbReference>
<evidence type="ECO:0000256" key="6">
    <source>
        <dbReference type="ARBA" id="ARBA00023125"/>
    </source>
</evidence>
<dbReference type="PANTHER" id="PTHR13604:SF0">
    <property type="entry name" value="ABASIC SITE PROCESSING PROTEIN HMCES"/>
    <property type="match status" value="1"/>
</dbReference>
<evidence type="ECO:0000256" key="8">
    <source>
        <dbReference type="RuleBase" id="RU364100"/>
    </source>
</evidence>
<keyword evidence="2 8" id="KW-0645">Protease</keyword>
<dbReference type="GO" id="GO:0006508">
    <property type="term" value="P:proteolysis"/>
    <property type="evidence" value="ECO:0007669"/>
    <property type="project" value="UniProtKB-KW"/>
</dbReference>
<evidence type="ECO:0000256" key="1">
    <source>
        <dbReference type="ARBA" id="ARBA00008136"/>
    </source>
</evidence>
<keyword evidence="4 8" id="KW-0378">Hydrolase</keyword>
<name>A0A6S7AT33_9BURK</name>
<dbReference type="GO" id="GO:0008233">
    <property type="term" value="F:peptidase activity"/>
    <property type="evidence" value="ECO:0007669"/>
    <property type="project" value="UniProtKB-KW"/>
</dbReference>
<accession>A0A6S7AT33</accession>
<evidence type="ECO:0000313" key="10">
    <source>
        <dbReference type="Proteomes" id="UP000494269"/>
    </source>
</evidence>
<dbReference type="RefSeq" id="WP_175171926.1">
    <property type="nucleotide sequence ID" value="NZ_CADIJQ010000018.1"/>
</dbReference>